<evidence type="ECO:0000313" key="2">
    <source>
        <dbReference type="Proteomes" id="UP001628091"/>
    </source>
</evidence>
<keyword evidence="2" id="KW-1185">Reference proteome</keyword>
<reference evidence="1 2" key="1">
    <citation type="submission" date="2024-10" db="EMBL/GenBank/DDBJ databases">
        <title>Isolation, draft genome sequencing and identification of Phyllobacterium sp. NSA23, isolated from leaf soil.</title>
        <authorList>
            <person name="Akita H."/>
        </authorList>
    </citation>
    <scope>NUCLEOTIDE SEQUENCE [LARGE SCALE GENOMIC DNA]</scope>
    <source>
        <strain evidence="1 2">NSA23</strain>
    </source>
</reference>
<evidence type="ECO:0000313" key="1">
    <source>
        <dbReference type="EMBL" id="GAB1584087.1"/>
    </source>
</evidence>
<dbReference type="Proteomes" id="UP001628091">
    <property type="component" value="Unassembled WGS sequence"/>
</dbReference>
<organism evidence="1 2">
    <name type="scientific">Phyllobacterium phragmitis</name>
    <dbReference type="NCBI Taxonomy" id="2670329"/>
    <lineage>
        <taxon>Bacteria</taxon>
        <taxon>Pseudomonadati</taxon>
        <taxon>Pseudomonadota</taxon>
        <taxon>Alphaproteobacteria</taxon>
        <taxon>Hyphomicrobiales</taxon>
        <taxon>Phyllobacteriaceae</taxon>
        <taxon>Phyllobacterium</taxon>
    </lineage>
</organism>
<accession>A0ABQ0H5B6</accession>
<dbReference type="EMBL" id="BAAFZP010000002">
    <property type="protein sequence ID" value="GAB1584087.1"/>
    <property type="molecule type" value="Genomic_DNA"/>
</dbReference>
<gene>
    <name evidence="1" type="ORF">PPNSA23_40300</name>
</gene>
<name>A0ABQ0H5B6_9HYPH</name>
<sequence>MLSNHCDLVVCLHSLGLENFIGGAEDLQRTRYVEQLDVGKGKYFDAGKFVWHDPRDDWQSGQDWT</sequence>
<proteinExistence type="predicted"/>
<protein>
    <submittedName>
        <fullName evidence="1">Uncharacterized protein</fullName>
    </submittedName>
</protein>
<comment type="caution">
    <text evidence="1">The sequence shown here is derived from an EMBL/GenBank/DDBJ whole genome shotgun (WGS) entry which is preliminary data.</text>
</comment>